<sequence length="74" mass="8387">MAEIITAVYQSHTSVTNVVDDLVATGIPQEEIRTREHEGKHEVQVLTPNVTQSEITEILQRHQPLDLRVTERAD</sequence>
<gene>
    <name evidence="1" type="ORF">BDD21_4882</name>
</gene>
<keyword evidence="2" id="KW-1185">Reference proteome</keyword>
<name>A0A495VD23_9GAMM</name>
<reference evidence="1 2" key="1">
    <citation type="submission" date="2018-10" db="EMBL/GenBank/DDBJ databases">
        <title>Genomic Encyclopedia of Archaeal and Bacterial Type Strains, Phase II (KMG-II): from individual species to whole genera.</title>
        <authorList>
            <person name="Goeker M."/>
        </authorList>
    </citation>
    <scope>NUCLEOTIDE SEQUENCE [LARGE SCALE GENOMIC DNA]</scope>
    <source>
        <strain evidence="1 2">DSM 235</strain>
    </source>
</reference>
<dbReference type="EMBL" id="RBXL01000001">
    <property type="protein sequence ID" value="RKT47316.1"/>
    <property type="molecule type" value="Genomic_DNA"/>
</dbReference>
<dbReference type="AlphaFoldDB" id="A0A495VD23"/>
<evidence type="ECO:0000313" key="1">
    <source>
        <dbReference type="EMBL" id="RKT47316.1"/>
    </source>
</evidence>
<comment type="caution">
    <text evidence="1">The sequence shown here is derived from an EMBL/GenBank/DDBJ whole genome shotgun (WGS) entry which is preliminary data.</text>
</comment>
<protein>
    <submittedName>
        <fullName evidence="1">Uncharacterized protein</fullName>
    </submittedName>
</protein>
<organism evidence="1 2">
    <name type="scientific">Thiocapsa rosea</name>
    <dbReference type="NCBI Taxonomy" id="69360"/>
    <lineage>
        <taxon>Bacteria</taxon>
        <taxon>Pseudomonadati</taxon>
        <taxon>Pseudomonadota</taxon>
        <taxon>Gammaproteobacteria</taxon>
        <taxon>Chromatiales</taxon>
        <taxon>Chromatiaceae</taxon>
        <taxon>Thiocapsa</taxon>
    </lineage>
</organism>
<dbReference type="RefSeq" id="WP_120799306.1">
    <property type="nucleotide sequence ID" value="NZ_RBXL01000001.1"/>
</dbReference>
<dbReference type="OrthoDB" id="7871407at2"/>
<dbReference type="Proteomes" id="UP000274556">
    <property type="component" value="Unassembled WGS sequence"/>
</dbReference>
<proteinExistence type="predicted"/>
<evidence type="ECO:0000313" key="2">
    <source>
        <dbReference type="Proteomes" id="UP000274556"/>
    </source>
</evidence>
<accession>A0A495VD23</accession>